<dbReference type="EMBL" id="JDRX01000024">
    <property type="protein sequence ID" value="KGN01009.1"/>
    <property type="molecule type" value="Genomic_DNA"/>
</dbReference>
<evidence type="ECO:0000313" key="9">
    <source>
        <dbReference type="Proteomes" id="UP000030016"/>
    </source>
</evidence>
<sequence>MVVTSMDINNKEFKKIFRGYDCDEVDEFLDKVAEDYEALYKENSFLKERLEVADEKLKHYSKIEENIQKTLVLAQSAAEQAKSSAQNEAELIIRQANESAQRIINKAHNDVIRINDDYDSIKQEFLKFRSKFKHFMNAQLDTFSGLEREFIKNYNVGNAENNDTNNINNINNINVKEIETESEKKVNDFQTINTDIEDKVSIEKENICENESLNDEDLDAIKSFFAEEEVK</sequence>
<keyword evidence="5 7" id="KW-0175">Coiled coil</keyword>
<keyword evidence="3" id="KW-0963">Cytoplasm</keyword>
<evidence type="ECO:0000256" key="6">
    <source>
        <dbReference type="ARBA" id="ARBA00023306"/>
    </source>
</evidence>
<dbReference type="InterPro" id="IPR019933">
    <property type="entry name" value="DivIVA_domain"/>
</dbReference>
<keyword evidence="4 8" id="KW-0132">Cell division</keyword>
<evidence type="ECO:0000256" key="1">
    <source>
        <dbReference type="ARBA" id="ARBA00004496"/>
    </source>
</evidence>
<dbReference type="AlphaFoldDB" id="A0AA88ZS47"/>
<evidence type="ECO:0000256" key="7">
    <source>
        <dbReference type="SAM" id="Coils"/>
    </source>
</evidence>
<accession>A0AA88ZS47</accession>
<name>A0AA88ZS47_CLONO</name>
<dbReference type="PANTHER" id="PTHR35794:SF2">
    <property type="entry name" value="CELL DIVISION PROTEIN DIVIVA"/>
    <property type="match status" value="1"/>
</dbReference>
<dbReference type="RefSeq" id="WP_039250468.1">
    <property type="nucleotide sequence ID" value="NZ_JDRX01000024.1"/>
</dbReference>
<evidence type="ECO:0000256" key="3">
    <source>
        <dbReference type="ARBA" id="ARBA00022490"/>
    </source>
</evidence>
<dbReference type="Pfam" id="PF05103">
    <property type="entry name" value="DivIVA"/>
    <property type="match status" value="1"/>
</dbReference>
<evidence type="ECO:0000256" key="5">
    <source>
        <dbReference type="ARBA" id="ARBA00023054"/>
    </source>
</evidence>
<dbReference type="PANTHER" id="PTHR35794">
    <property type="entry name" value="CELL DIVISION PROTEIN DIVIVA"/>
    <property type="match status" value="1"/>
</dbReference>
<dbReference type="InterPro" id="IPR007793">
    <property type="entry name" value="DivIVA_fam"/>
</dbReference>
<organism evidence="8 9">
    <name type="scientific">Clostridium novyi A str. 4570</name>
    <dbReference type="NCBI Taxonomy" id="1444290"/>
    <lineage>
        <taxon>Bacteria</taxon>
        <taxon>Bacillati</taxon>
        <taxon>Bacillota</taxon>
        <taxon>Clostridia</taxon>
        <taxon>Eubacteriales</taxon>
        <taxon>Clostridiaceae</taxon>
        <taxon>Clostridium</taxon>
    </lineage>
</organism>
<reference evidence="8 9" key="1">
    <citation type="submission" date="2014-01" db="EMBL/GenBank/DDBJ databases">
        <title>Plasmidome dynamics in the species complex Clostridium novyi sensu lato converts strains of independent lineages into distinctly different pathogens.</title>
        <authorList>
            <person name="Skarin H."/>
            <person name="Segerman B."/>
        </authorList>
    </citation>
    <scope>NUCLEOTIDE SEQUENCE [LARGE SCALE GENOMIC DNA]</scope>
    <source>
        <strain evidence="8 9">4570</strain>
    </source>
</reference>
<proteinExistence type="inferred from homology"/>
<gene>
    <name evidence="8" type="ORF">Z969_08815</name>
</gene>
<evidence type="ECO:0000256" key="2">
    <source>
        <dbReference type="ARBA" id="ARBA00009008"/>
    </source>
</evidence>
<feature type="coiled-coil region" evidence="7">
    <location>
        <begin position="29"/>
        <end position="56"/>
    </location>
</feature>
<dbReference type="NCBIfam" id="TIGR03544">
    <property type="entry name" value="DivI1A_domain"/>
    <property type="match status" value="1"/>
</dbReference>
<dbReference type="GO" id="GO:0005737">
    <property type="term" value="C:cytoplasm"/>
    <property type="evidence" value="ECO:0007669"/>
    <property type="project" value="UniProtKB-SubCell"/>
</dbReference>
<evidence type="ECO:0000256" key="4">
    <source>
        <dbReference type="ARBA" id="ARBA00022618"/>
    </source>
</evidence>
<protein>
    <submittedName>
        <fullName evidence="8">Cell division protein DivIVA</fullName>
    </submittedName>
</protein>
<comment type="similarity">
    <text evidence="2">Belongs to the DivIVA family.</text>
</comment>
<comment type="subcellular location">
    <subcellularLocation>
        <location evidence="1">Cytoplasm</location>
    </subcellularLocation>
</comment>
<evidence type="ECO:0000313" key="8">
    <source>
        <dbReference type="EMBL" id="KGN01009.1"/>
    </source>
</evidence>
<dbReference type="Gene3D" id="6.10.250.660">
    <property type="match status" value="1"/>
</dbReference>
<keyword evidence="6" id="KW-0131">Cell cycle</keyword>
<dbReference type="Proteomes" id="UP000030016">
    <property type="component" value="Unassembled WGS sequence"/>
</dbReference>
<comment type="caution">
    <text evidence="8">The sequence shown here is derived from an EMBL/GenBank/DDBJ whole genome shotgun (WGS) entry which is preliminary data.</text>
</comment>
<dbReference type="GO" id="GO:0051301">
    <property type="term" value="P:cell division"/>
    <property type="evidence" value="ECO:0007669"/>
    <property type="project" value="UniProtKB-KW"/>
</dbReference>